<gene>
    <name evidence="1" type="ORF">B456_011G2657001</name>
</gene>
<dbReference type="EMBL" id="CM001750">
    <property type="protein sequence ID" value="KJB73990.1"/>
    <property type="molecule type" value="Genomic_DNA"/>
</dbReference>
<protein>
    <submittedName>
        <fullName evidence="1">Uncharacterized protein</fullName>
    </submittedName>
</protein>
<dbReference type="Gramene" id="KJB73990">
    <property type="protein sequence ID" value="KJB73990"/>
    <property type="gene ID" value="B456_011G2657001"/>
</dbReference>
<feature type="non-terminal residue" evidence="1">
    <location>
        <position position="1"/>
    </location>
</feature>
<organism evidence="1 2">
    <name type="scientific">Gossypium raimondii</name>
    <name type="common">Peruvian cotton</name>
    <name type="synonym">Gossypium klotzschianum subsp. raimondii</name>
    <dbReference type="NCBI Taxonomy" id="29730"/>
    <lineage>
        <taxon>Eukaryota</taxon>
        <taxon>Viridiplantae</taxon>
        <taxon>Streptophyta</taxon>
        <taxon>Embryophyta</taxon>
        <taxon>Tracheophyta</taxon>
        <taxon>Spermatophyta</taxon>
        <taxon>Magnoliopsida</taxon>
        <taxon>eudicotyledons</taxon>
        <taxon>Gunneridae</taxon>
        <taxon>Pentapetalae</taxon>
        <taxon>rosids</taxon>
        <taxon>malvids</taxon>
        <taxon>Malvales</taxon>
        <taxon>Malvaceae</taxon>
        <taxon>Malvoideae</taxon>
        <taxon>Gossypium</taxon>
    </lineage>
</organism>
<dbReference type="AlphaFoldDB" id="A0A0D2VS49"/>
<proteinExistence type="predicted"/>
<evidence type="ECO:0000313" key="1">
    <source>
        <dbReference type="EMBL" id="KJB73990.1"/>
    </source>
</evidence>
<name>A0A0D2VS49_GOSRA</name>
<dbReference type="Proteomes" id="UP000032304">
    <property type="component" value="Chromosome 11"/>
</dbReference>
<evidence type="ECO:0000313" key="2">
    <source>
        <dbReference type="Proteomes" id="UP000032304"/>
    </source>
</evidence>
<sequence>KPVIVEEDAYDHQLQGFRLTIWWNPTLANNRFCGIILC</sequence>
<keyword evidence="2" id="KW-1185">Reference proteome</keyword>
<accession>A0A0D2VS49</accession>
<reference evidence="1 2" key="1">
    <citation type="journal article" date="2012" name="Nature">
        <title>Repeated polyploidization of Gossypium genomes and the evolution of spinnable cotton fibres.</title>
        <authorList>
            <person name="Paterson A.H."/>
            <person name="Wendel J.F."/>
            <person name="Gundlach H."/>
            <person name="Guo H."/>
            <person name="Jenkins J."/>
            <person name="Jin D."/>
            <person name="Llewellyn D."/>
            <person name="Showmaker K.C."/>
            <person name="Shu S."/>
            <person name="Udall J."/>
            <person name="Yoo M.J."/>
            <person name="Byers R."/>
            <person name="Chen W."/>
            <person name="Doron-Faigenboim A."/>
            <person name="Duke M.V."/>
            <person name="Gong L."/>
            <person name="Grimwood J."/>
            <person name="Grover C."/>
            <person name="Grupp K."/>
            <person name="Hu G."/>
            <person name="Lee T.H."/>
            <person name="Li J."/>
            <person name="Lin L."/>
            <person name="Liu T."/>
            <person name="Marler B.S."/>
            <person name="Page J.T."/>
            <person name="Roberts A.W."/>
            <person name="Romanel E."/>
            <person name="Sanders W.S."/>
            <person name="Szadkowski E."/>
            <person name="Tan X."/>
            <person name="Tang H."/>
            <person name="Xu C."/>
            <person name="Wang J."/>
            <person name="Wang Z."/>
            <person name="Zhang D."/>
            <person name="Zhang L."/>
            <person name="Ashrafi H."/>
            <person name="Bedon F."/>
            <person name="Bowers J.E."/>
            <person name="Brubaker C.L."/>
            <person name="Chee P.W."/>
            <person name="Das S."/>
            <person name="Gingle A.R."/>
            <person name="Haigler C.H."/>
            <person name="Harker D."/>
            <person name="Hoffmann L.V."/>
            <person name="Hovav R."/>
            <person name="Jones D.C."/>
            <person name="Lemke C."/>
            <person name="Mansoor S."/>
            <person name="ur Rahman M."/>
            <person name="Rainville L.N."/>
            <person name="Rambani A."/>
            <person name="Reddy U.K."/>
            <person name="Rong J.K."/>
            <person name="Saranga Y."/>
            <person name="Scheffler B.E."/>
            <person name="Scheffler J.A."/>
            <person name="Stelly D.M."/>
            <person name="Triplett B.A."/>
            <person name="Van Deynze A."/>
            <person name="Vaslin M.F."/>
            <person name="Waghmare V.N."/>
            <person name="Walford S.A."/>
            <person name="Wright R.J."/>
            <person name="Zaki E.A."/>
            <person name="Zhang T."/>
            <person name="Dennis E.S."/>
            <person name="Mayer K.F."/>
            <person name="Peterson D.G."/>
            <person name="Rokhsar D.S."/>
            <person name="Wang X."/>
            <person name="Schmutz J."/>
        </authorList>
    </citation>
    <scope>NUCLEOTIDE SEQUENCE [LARGE SCALE GENOMIC DNA]</scope>
</reference>